<gene>
    <name evidence="3" type="ORF">TeGR_g3801</name>
</gene>
<dbReference type="InterPro" id="IPR049240">
    <property type="entry name" value="DUF6875"/>
</dbReference>
<evidence type="ECO:0000256" key="1">
    <source>
        <dbReference type="SAM" id="MobiDB-lite"/>
    </source>
</evidence>
<dbReference type="PANTHER" id="PTHR28630">
    <property type="match status" value="1"/>
</dbReference>
<dbReference type="PANTHER" id="PTHR28630:SF3">
    <property type="entry name" value="PEROXIREDOXIN-LIKE 2C"/>
    <property type="match status" value="1"/>
</dbReference>
<dbReference type="InterPro" id="IPR032801">
    <property type="entry name" value="PXL2A/B/C"/>
</dbReference>
<dbReference type="Pfam" id="PF21780">
    <property type="entry name" value="DUF6875"/>
    <property type="match status" value="1"/>
</dbReference>
<protein>
    <recommendedName>
        <fullName evidence="2">DUF6875 domain-containing protein</fullName>
    </recommendedName>
</protein>
<evidence type="ECO:0000259" key="2">
    <source>
        <dbReference type="Pfam" id="PF21780"/>
    </source>
</evidence>
<dbReference type="InterPro" id="IPR036249">
    <property type="entry name" value="Thioredoxin-like_sf"/>
</dbReference>
<evidence type="ECO:0000313" key="4">
    <source>
        <dbReference type="Proteomes" id="UP001165060"/>
    </source>
</evidence>
<dbReference type="EMBL" id="BRYB01001116">
    <property type="protein sequence ID" value="GMI43256.1"/>
    <property type="molecule type" value="Genomic_DNA"/>
</dbReference>
<evidence type="ECO:0000313" key="3">
    <source>
        <dbReference type="EMBL" id="GMI43256.1"/>
    </source>
</evidence>
<name>A0ABQ6N7T5_9STRA</name>
<feature type="domain" description="DUF6875" evidence="2">
    <location>
        <begin position="434"/>
        <end position="626"/>
    </location>
</feature>
<dbReference type="Pfam" id="PF13911">
    <property type="entry name" value="AhpC-TSA_2"/>
    <property type="match status" value="1"/>
</dbReference>
<feature type="region of interest" description="Disordered" evidence="1">
    <location>
        <begin position="1"/>
        <end position="21"/>
    </location>
</feature>
<dbReference type="SUPFAM" id="SSF52833">
    <property type="entry name" value="Thioredoxin-like"/>
    <property type="match status" value="1"/>
</dbReference>
<accession>A0ABQ6N7T5</accession>
<sequence length="651" mass="71836">MAQPLHPPASPPPSRRVSDPSVPRAVVTEVSTGAEIFLDQLWTDRKVVVVFLRQLGCRFCLKQVAELQDFRLYEKLAANDVHLVCVSLGSVSVGKQWLKETKFQGSLYLDTSTSGDVNSVEQPQSRPYAAFRLKRGVGVLRLDDPAAQAASEKVYEKHPDRADWGSKDGEMVVWPGDVYQTGGAFVLGPGNLCDFAFRSAFAGDHVDLPGLLKFATGSTPDGQEVVYESTANWVSRLRNYTRLEVSDYGVVSAENNSVGGKLAKIAVASSYKMKGYRGHLLAAGGALGSYWFFSSRTPPPRFLSAILLGWRWPPSRSLGVSARPLFSYAGVGLLASFVYASARVGMKLALRMSKGGLRYIDAKADVTLLTPVDIDRKVLESGLPECDCGSAIDTEAMMGQVEVGGEVSEKGKSMGRSRSQTWASEIYDSNEFQSILCYVREFLAKPHPGVGRGGPVCPFVPTSLKKNCIYMSVIRTSALVDGENAAPLMDDKEKEEAVRKILAKLLMDFIPIFETLEPATGKVRQFKAIILIFPDIKNSQAHNIIDEVQVRVKEMFVEKGLMCGEFHATNNASGLRNKNFFPLRTPYPCLAIRHMVPGDIAFMDLENYELKLRVKLIRGFLDIFGDEDKPQVHEARKKLEETEREIALQSN</sequence>
<reference evidence="3 4" key="1">
    <citation type="journal article" date="2023" name="Commun. Biol.">
        <title>Genome analysis of Parmales, the sister group of diatoms, reveals the evolutionary specialization of diatoms from phago-mixotrophs to photoautotrophs.</title>
        <authorList>
            <person name="Ban H."/>
            <person name="Sato S."/>
            <person name="Yoshikawa S."/>
            <person name="Yamada K."/>
            <person name="Nakamura Y."/>
            <person name="Ichinomiya M."/>
            <person name="Sato N."/>
            <person name="Blanc-Mathieu R."/>
            <person name="Endo H."/>
            <person name="Kuwata A."/>
            <person name="Ogata H."/>
        </authorList>
    </citation>
    <scope>NUCLEOTIDE SEQUENCE [LARGE SCALE GENOMIC DNA]</scope>
</reference>
<proteinExistence type="predicted"/>
<organism evidence="3 4">
    <name type="scientific">Tetraparma gracilis</name>
    <dbReference type="NCBI Taxonomy" id="2962635"/>
    <lineage>
        <taxon>Eukaryota</taxon>
        <taxon>Sar</taxon>
        <taxon>Stramenopiles</taxon>
        <taxon>Ochrophyta</taxon>
        <taxon>Bolidophyceae</taxon>
        <taxon>Parmales</taxon>
        <taxon>Triparmaceae</taxon>
        <taxon>Tetraparma</taxon>
    </lineage>
</organism>
<feature type="compositionally biased region" description="Pro residues" evidence="1">
    <location>
        <begin position="1"/>
        <end position="14"/>
    </location>
</feature>
<dbReference type="Proteomes" id="UP001165060">
    <property type="component" value="Unassembled WGS sequence"/>
</dbReference>
<keyword evidence="4" id="KW-1185">Reference proteome</keyword>
<comment type="caution">
    <text evidence="3">The sequence shown here is derived from an EMBL/GenBank/DDBJ whole genome shotgun (WGS) entry which is preliminary data.</text>
</comment>
<dbReference type="Gene3D" id="3.40.30.10">
    <property type="entry name" value="Glutaredoxin"/>
    <property type="match status" value="1"/>
</dbReference>